<feature type="transmembrane region" description="Helical" evidence="1">
    <location>
        <begin position="12"/>
        <end position="32"/>
    </location>
</feature>
<keyword evidence="1" id="KW-0472">Membrane</keyword>
<name>A0A840I965_9ACTN</name>
<sequence>MLRQRLRENVSPVVVGRFITFLFALALIWYGAMTVLLAVKASPATVNSISGYRSAFDWLAALSPGDVDGSPARPIIAGAGLVAFLLFGYLAYKEIPRPHFARRDLRLVTDERGEVRVEPRAIERLAETAAQEDPSVTDATGRYGDDDLVVSITVRRARNVATTLRGARERVIDALHDHDIPAGVVNVTLAHYDRRHKRELS</sequence>
<dbReference type="Proteomes" id="UP000585272">
    <property type="component" value="Unassembled WGS sequence"/>
</dbReference>
<accession>A0A840I965</accession>
<dbReference type="AlphaFoldDB" id="A0A840I965"/>
<proteinExistence type="predicted"/>
<organism evidence="2 3">
    <name type="scientific">Conexibacter arvalis</name>
    <dbReference type="NCBI Taxonomy" id="912552"/>
    <lineage>
        <taxon>Bacteria</taxon>
        <taxon>Bacillati</taxon>
        <taxon>Actinomycetota</taxon>
        <taxon>Thermoleophilia</taxon>
        <taxon>Solirubrobacterales</taxon>
        <taxon>Conexibacteraceae</taxon>
        <taxon>Conexibacter</taxon>
    </lineage>
</organism>
<protein>
    <submittedName>
        <fullName evidence="2">Uncharacterized protein</fullName>
    </submittedName>
</protein>
<dbReference type="RefSeq" id="WP_183337842.1">
    <property type="nucleotide sequence ID" value="NZ_JACHNU010000001.1"/>
</dbReference>
<keyword evidence="3" id="KW-1185">Reference proteome</keyword>
<dbReference type="EMBL" id="JACHNU010000001">
    <property type="protein sequence ID" value="MBB4660480.1"/>
    <property type="molecule type" value="Genomic_DNA"/>
</dbReference>
<gene>
    <name evidence="2" type="ORF">BDZ31_000053</name>
</gene>
<evidence type="ECO:0000313" key="3">
    <source>
        <dbReference type="Proteomes" id="UP000585272"/>
    </source>
</evidence>
<evidence type="ECO:0000313" key="2">
    <source>
        <dbReference type="EMBL" id="MBB4660480.1"/>
    </source>
</evidence>
<comment type="caution">
    <text evidence="2">The sequence shown here is derived from an EMBL/GenBank/DDBJ whole genome shotgun (WGS) entry which is preliminary data.</text>
</comment>
<evidence type="ECO:0000256" key="1">
    <source>
        <dbReference type="SAM" id="Phobius"/>
    </source>
</evidence>
<keyword evidence="1" id="KW-1133">Transmembrane helix</keyword>
<keyword evidence="1" id="KW-0812">Transmembrane</keyword>
<feature type="transmembrane region" description="Helical" evidence="1">
    <location>
        <begin position="72"/>
        <end position="92"/>
    </location>
</feature>
<reference evidence="2 3" key="1">
    <citation type="submission" date="2020-08" db="EMBL/GenBank/DDBJ databases">
        <title>Genomic Encyclopedia of Archaeal and Bacterial Type Strains, Phase II (KMG-II): from individual species to whole genera.</title>
        <authorList>
            <person name="Goeker M."/>
        </authorList>
    </citation>
    <scope>NUCLEOTIDE SEQUENCE [LARGE SCALE GENOMIC DNA]</scope>
    <source>
        <strain evidence="2 3">DSM 23288</strain>
    </source>
</reference>